<evidence type="ECO:0000313" key="10">
    <source>
        <dbReference type="Proteomes" id="UP001652461"/>
    </source>
</evidence>
<keyword evidence="6" id="KW-0598">Phosphotransferase system</keyword>
<evidence type="ECO:0000256" key="5">
    <source>
        <dbReference type="ARBA" id="ARBA00022679"/>
    </source>
</evidence>
<keyword evidence="2" id="KW-0813">Transport</keyword>
<proteinExistence type="predicted"/>
<evidence type="ECO:0000256" key="1">
    <source>
        <dbReference type="ARBA" id="ARBA00004496"/>
    </source>
</evidence>
<evidence type="ECO:0000256" key="4">
    <source>
        <dbReference type="ARBA" id="ARBA00022597"/>
    </source>
</evidence>
<keyword evidence="5" id="KW-0808">Transferase</keyword>
<evidence type="ECO:0000256" key="7">
    <source>
        <dbReference type="ARBA" id="ARBA00022777"/>
    </source>
</evidence>
<gene>
    <name evidence="9" type="ORF">OCV63_07970</name>
</gene>
<name>A0ABT2RX24_9FIRM</name>
<evidence type="ECO:0000256" key="2">
    <source>
        <dbReference type="ARBA" id="ARBA00022448"/>
    </source>
</evidence>
<evidence type="ECO:0000259" key="8">
    <source>
        <dbReference type="PROSITE" id="PS51101"/>
    </source>
</evidence>
<accession>A0ABT2RX24</accession>
<comment type="caution">
    <text evidence="9">The sequence shown here is derived from an EMBL/GenBank/DDBJ whole genome shotgun (WGS) entry which is preliminary data.</text>
</comment>
<dbReference type="InterPro" id="IPR004720">
    <property type="entry name" value="PTS_IIB_sorbose-sp"/>
</dbReference>
<dbReference type="Proteomes" id="UP001652461">
    <property type="component" value="Unassembled WGS sequence"/>
</dbReference>
<keyword evidence="10" id="KW-1185">Reference proteome</keyword>
<evidence type="ECO:0000256" key="3">
    <source>
        <dbReference type="ARBA" id="ARBA00022490"/>
    </source>
</evidence>
<keyword evidence="7" id="KW-0418">Kinase</keyword>
<evidence type="ECO:0000313" key="9">
    <source>
        <dbReference type="EMBL" id="MCU6696833.1"/>
    </source>
</evidence>
<dbReference type="SUPFAM" id="SSF52728">
    <property type="entry name" value="PTS IIb component"/>
    <property type="match status" value="1"/>
</dbReference>
<feature type="domain" description="PTS EIIB type-4" evidence="8">
    <location>
        <begin position="1"/>
        <end position="159"/>
    </location>
</feature>
<dbReference type="PROSITE" id="PS51101">
    <property type="entry name" value="PTS_EIIB_TYPE_4"/>
    <property type="match status" value="1"/>
</dbReference>
<reference evidence="9 10" key="1">
    <citation type="journal article" date="2021" name="ISME Commun">
        <title>Automated analysis of genomic sequences facilitates high-throughput and comprehensive description of bacteria.</title>
        <authorList>
            <person name="Hitch T.C.A."/>
        </authorList>
    </citation>
    <scope>NUCLEOTIDE SEQUENCE [LARGE SCALE GENOMIC DNA]</scope>
    <source>
        <strain evidence="9 10">Sanger_04</strain>
    </source>
</reference>
<comment type="subcellular location">
    <subcellularLocation>
        <location evidence="1">Cytoplasm</location>
    </subcellularLocation>
</comment>
<keyword evidence="4 9" id="KW-0762">Sugar transport</keyword>
<sequence>MFEIALVRIDERLIHGQVMSAWIQYANSHHIIIVDDATAKDPFLKMILSAAVPGNLKVDITTVEDAKNVLEKADDRVVILVKKPEPLVKMVESGAIKPEKVILGGMSSIAGRERLYKSIYASKEELTQLKELQASGINVVVQVVPNDMETNLKQMLGGE</sequence>
<dbReference type="Gene3D" id="3.40.35.10">
    <property type="entry name" value="Phosphotransferase system, sorbose subfamily IIB component"/>
    <property type="match status" value="1"/>
</dbReference>
<dbReference type="Pfam" id="PF03830">
    <property type="entry name" value="PTSIIB_sorb"/>
    <property type="match status" value="1"/>
</dbReference>
<dbReference type="EMBL" id="JAOQKC010000009">
    <property type="protein sequence ID" value="MCU6696833.1"/>
    <property type="molecule type" value="Genomic_DNA"/>
</dbReference>
<organism evidence="9 10">
    <name type="scientific">Laedolimicola ammoniilytica</name>
    <dbReference type="NCBI Taxonomy" id="2981771"/>
    <lineage>
        <taxon>Bacteria</taxon>
        <taxon>Bacillati</taxon>
        <taxon>Bacillota</taxon>
        <taxon>Clostridia</taxon>
        <taxon>Lachnospirales</taxon>
        <taxon>Lachnospiraceae</taxon>
        <taxon>Laedolimicola</taxon>
    </lineage>
</organism>
<evidence type="ECO:0000256" key="6">
    <source>
        <dbReference type="ARBA" id="ARBA00022683"/>
    </source>
</evidence>
<dbReference type="RefSeq" id="WP_158363318.1">
    <property type="nucleotide sequence ID" value="NZ_JAOQKC010000009.1"/>
</dbReference>
<dbReference type="InterPro" id="IPR036667">
    <property type="entry name" value="PTS_IIB_sorbose-sp_sf"/>
</dbReference>
<keyword evidence="3" id="KW-0963">Cytoplasm</keyword>
<protein>
    <submittedName>
        <fullName evidence="9">PTS sugar transporter subunit IIB</fullName>
    </submittedName>
</protein>